<proteinExistence type="predicted"/>
<protein>
    <submittedName>
        <fullName evidence="1">Type III secretion protein</fullName>
    </submittedName>
</protein>
<organism evidence="1 2">
    <name type="scientific">Herbaspirillum rubrisubalbicans Os34</name>
    <dbReference type="NCBI Taxonomy" id="1235827"/>
    <lineage>
        <taxon>Bacteria</taxon>
        <taxon>Pseudomonadati</taxon>
        <taxon>Pseudomonadota</taxon>
        <taxon>Betaproteobacteria</taxon>
        <taxon>Burkholderiales</taxon>
        <taxon>Oxalobacteraceae</taxon>
        <taxon>Herbaspirillum</taxon>
    </lineage>
</organism>
<dbReference type="Proteomes" id="UP000501648">
    <property type="component" value="Chromosome"/>
</dbReference>
<dbReference type="InterPro" id="IPR012670">
    <property type="entry name" value="T3SS_YscI/HrpB"/>
</dbReference>
<dbReference type="EMBL" id="CP008956">
    <property type="protein sequence ID" value="QJQ01223.1"/>
    <property type="molecule type" value="Genomic_DNA"/>
</dbReference>
<dbReference type="GO" id="GO:0030254">
    <property type="term" value="P:protein secretion by the type III secretion system"/>
    <property type="evidence" value="ECO:0007669"/>
    <property type="project" value="InterPro"/>
</dbReference>
<sequence>MSVMTEATSAGYSFEVLGKNNNVTLDLQPANAADSGEFRAALERHLKNDPVHFKTDNASLGSAIVGRTTHLAAEIKQDQQYVSKLLEQATRTGDSMQLMKAMMALNDFQLRVQTVSKVVSKAVTSVDSLTKLQ</sequence>
<accession>A0A6M3ZSG6</accession>
<evidence type="ECO:0000313" key="1">
    <source>
        <dbReference type="EMBL" id="QJQ01223.1"/>
    </source>
</evidence>
<evidence type="ECO:0000313" key="2">
    <source>
        <dbReference type="Proteomes" id="UP000501648"/>
    </source>
</evidence>
<gene>
    <name evidence="1" type="ORF">C798_13550</name>
</gene>
<dbReference type="AlphaFoldDB" id="A0A6M3ZSG6"/>
<name>A0A6M3ZSG6_9BURK</name>
<dbReference type="RefSeq" id="WP_017453240.1">
    <property type="nucleotide sequence ID" value="NZ_CP008956.1"/>
</dbReference>
<dbReference type="Pfam" id="PF17001">
    <property type="entry name" value="T3SS_basalb_I"/>
    <property type="match status" value="1"/>
</dbReference>
<reference evidence="1 2" key="1">
    <citation type="journal article" date="2012" name="J. Bacteriol.">
        <title>Genome sequence of the pathogenic Herbaspirillum seropedicae strain Os34, isolated from rice roots.</title>
        <authorList>
            <person name="Ye W."/>
            <person name="Ye S."/>
            <person name="Liu J."/>
            <person name="Chang S."/>
            <person name="Chen M."/>
            <person name="Zhu B."/>
            <person name="Guo L."/>
            <person name="An Q."/>
        </authorList>
    </citation>
    <scope>NUCLEOTIDE SEQUENCE [LARGE SCALE GENOMIC DNA]</scope>
    <source>
        <strain evidence="1 2">Os34</strain>
    </source>
</reference>